<dbReference type="Gene3D" id="1.10.10.10">
    <property type="entry name" value="Winged helix-like DNA-binding domain superfamily/Winged helix DNA-binding domain"/>
    <property type="match status" value="2"/>
</dbReference>
<dbReference type="PANTHER" id="PTHR33602">
    <property type="entry name" value="REGULATORY PROTEIN RECX FAMILY PROTEIN"/>
    <property type="match status" value="1"/>
</dbReference>
<accession>A0A9D1CTS1</accession>
<dbReference type="GO" id="GO:0006282">
    <property type="term" value="P:regulation of DNA repair"/>
    <property type="evidence" value="ECO:0007669"/>
    <property type="project" value="UniProtKB-UniRule"/>
</dbReference>
<dbReference type="InterPro" id="IPR053926">
    <property type="entry name" value="RecX_HTH_1st"/>
</dbReference>
<dbReference type="Proteomes" id="UP000824262">
    <property type="component" value="Unassembled WGS sequence"/>
</dbReference>
<evidence type="ECO:0000259" key="7">
    <source>
        <dbReference type="Pfam" id="PF21982"/>
    </source>
</evidence>
<comment type="subcellular location">
    <subcellularLocation>
        <location evidence="1 5">Cytoplasm</location>
    </subcellularLocation>
</comment>
<gene>
    <name evidence="5" type="primary">recX</name>
    <name evidence="8" type="ORF">IAB77_08955</name>
</gene>
<dbReference type="InterPro" id="IPR053924">
    <property type="entry name" value="RecX_HTH_2nd"/>
</dbReference>
<dbReference type="EMBL" id="DVGA01000099">
    <property type="protein sequence ID" value="HIQ79369.1"/>
    <property type="molecule type" value="Genomic_DNA"/>
</dbReference>
<reference evidence="8" key="1">
    <citation type="submission" date="2020-10" db="EMBL/GenBank/DDBJ databases">
        <authorList>
            <person name="Gilroy R."/>
        </authorList>
    </citation>
    <scope>NUCLEOTIDE SEQUENCE</scope>
    <source>
        <strain evidence="8">ChiBcolR7-354</strain>
    </source>
</reference>
<comment type="function">
    <text evidence="5">Modulates RecA activity.</text>
</comment>
<evidence type="ECO:0000256" key="3">
    <source>
        <dbReference type="ARBA" id="ARBA00018111"/>
    </source>
</evidence>
<dbReference type="Pfam" id="PF21982">
    <property type="entry name" value="RecX_HTH1"/>
    <property type="match status" value="1"/>
</dbReference>
<evidence type="ECO:0000259" key="6">
    <source>
        <dbReference type="Pfam" id="PF02631"/>
    </source>
</evidence>
<proteinExistence type="inferred from homology"/>
<dbReference type="Pfam" id="PF02631">
    <property type="entry name" value="RecX_HTH2"/>
    <property type="match status" value="1"/>
</dbReference>
<keyword evidence="4 5" id="KW-0963">Cytoplasm</keyword>
<evidence type="ECO:0000256" key="1">
    <source>
        <dbReference type="ARBA" id="ARBA00004496"/>
    </source>
</evidence>
<feature type="domain" description="RecX second three-helical" evidence="6">
    <location>
        <begin position="54"/>
        <end position="94"/>
    </location>
</feature>
<comment type="caution">
    <text evidence="8">The sequence shown here is derived from an EMBL/GenBank/DDBJ whole genome shotgun (WGS) entry which is preliminary data.</text>
</comment>
<evidence type="ECO:0000256" key="4">
    <source>
        <dbReference type="ARBA" id="ARBA00022490"/>
    </source>
</evidence>
<evidence type="ECO:0000313" key="9">
    <source>
        <dbReference type="Proteomes" id="UP000824262"/>
    </source>
</evidence>
<dbReference type="InterPro" id="IPR003783">
    <property type="entry name" value="Regulatory_RecX"/>
</dbReference>
<protein>
    <recommendedName>
        <fullName evidence="3 5">Regulatory protein RecX</fullName>
    </recommendedName>
</protein>
<feature type="domain" description="RecX first three-helical" evidence="7">
    <location>
        <begin position="8"/>
        <end position="47"/>
    </location>
</feature>
<dbReference type="AlphaFoldDB" id="A0A9D1CTS1"/>
<reference evidence="8" key="2">
    <citation type="journal article" date="2021" name="PeerJ">
        <title>Extensive microbial diversity within the chicken gut microbiome revealed by metagenomics and culture.</title>
        <authorList>
            <person name="Gilroy R."/>
            <person name="Ravi A."/>
            <person name="Getino M."/>
            <person name="Pursley I."/>
            <person name="Horton D.L."/>
            <person name="Alikhan N.F."/>
            <person name="Baker D."/>
            <person name="Gharbi K."/>
            <person name="Hall N."/>
            <person name="Watson M."/>
            <person name="Adriaenssens E.M."/>
            <person name="Foster-Nyarko E."/>
            <person name="Jarju S."/>
            <person name="Secka A."/>
            <person name="Antonio M."/>
            <person name="Oren A."/>
            <person name="Chaudhuri R.R."/>
            <person name="La Ragione R."/>
            <person name="Hildebrand F."/>
            <person name="Pallen M.J."/>
        </authorList>
    </citation>
    <scope>NUCLEOTIDE SEQUENCE</scope>
    <source>
        <strain evidence="8">ChiBcolR7-354</strain>
    </source>
</reference>
<evidence type="ECO:0000313" key="8">
    <source>
        <dbReference type="EMBL" id="HIQ79369.1"/>
    </source>
</evidence>
<comment type="similarity">
    <text evidence="2 5">Belongs to the RecX family.</text>
</comment>
<dbReference type="HAMAP" id="MF_01114">
    <property type="entry name" value="RecX"/>
    <property type="match status" value="1"/>
</dbReference>
<evidence type="ECO:0000256" key="2">
    <source>
        <dbReference type="ARBA" id="ARBA00009695"/>
    </source>
</evidence>
<dbReference type="InterPro" id="IPR036388">
    <property type="entry name" value="WH-like_DNA-bd_sf"/>
</dbReference>
<dbReference type="PANTHER" id="PTHR33602:SF1">
    <property type="entry name" value="REGULATORY PROTEIN RECX FAMILY PROTEIN"/>
    <property type="match status" value="1"/>
</dbReference>
<name>A0A9D1CTS1_9FIRM</name>
<evidence type="ECO:0000256" key="5">
    <source>
        <dbReference type="HAMAP-Rule" id="MF_01114"/>
    </source>
</evidence>
<sequence length="156" mass="17846">MSAGARSARESAMRLLERRDYGRDELLARLVEKGFGEEEAAAAADRCVELGFINDENYAAMVARHYAARGFGERRIREELRRRRIPREHWDTALDAVPGDSDSAYRCLCSKMRGRAPEPDELRRAAAAVQRRGFGYQETREAVERYRGEYATQEEA</sequence>
<organism evidence="8 9">
    <name type="scientific">Candidatus Scatomorpha intestinavium</name>
    <dbReference type="NCBI Taxonomy" id="2840922"/>
    <lineage>
        <taxon>Bacteria</taxon>
        <taxon>Bacillati</taxon>
        <taxon>Bacillota</taxon>
        <taxon>Clostridia</taxon>
        <taxon>Eubacteriales</taxon>
        <taxon>Candidatus Scatomorpha</taxon>
    </lineage>
</organism>
<dbReference type="GO" id="GO:0005737">
    <property type="term" value="C:cytoplasm"/>
    <property type="evidence" value="ECO:0007669"/>
    <property type="project" value="UniProtKB-SubCell"/>
</dbReference>